<evidence type="ECO:0008006" key="3">
    <source>
        <dbReference type="Google" id="ProtNLM"/>
    </source>
</evidence>
<dbReference type="EMBL" id="CP017634">
    <property type="protein sequence ID" value="ATW24138.1"/>
    <property type="molecule type" value="Genomic_DNA"/>
</dbReference>
<dbReference type="RefSeq" id="WP_148133318.1">
    <property type="nucleotide sequence ID" value="NZ_CP017634.1"/>
</dbReference>
<keyword evidence="2" id="KW-1185">Reference proteome</keyword>
<name>A0A3G1KNU8_FORW1</name>
<protein>
    <recommendedName>
        <fullName evidence="3">Phage protein</fullName>
    </recommendedName>
</protein>
<reference evidence="1 2" key="1">
    <citation type="submission" date="2016-10" db="EMBL/GenBank/DDBJ databases">
        <title>Complete Genome Sequence of Peptococcaceae strain DCMF.</title>
        <authorList>
            <person name="Edwards R.J."/>
            <person name="Holland S.I."/>
            <person name="Deshpande N.P."/>
            <person name="Wong Y.K."/>
            <person name="Ertan H."/>
            <person name="Manefield M."/>
            <person name="Russell T.L."/>
            <person name="Lee M.J."/>
        </authorList>
    </citation>
    <scope>NUCLEOTIDE SEQUENCE [LARGE SCALE GENOMIC DNA]</scope>
    <source>
        <strain evidence="1 2">DCMF</strain>
    </source>
</reference>
<accession>A0A3G1KNU8</accession>
<dbReference type="KEGG" id="fwa:DCMF_04490"/>
<gene>
    <name evidence="1" type="ORF">DCMF_04490</name>
</gene>
<organism evidence="1 2">
    <name type="scientific">Formimonas warabiya</name>
    <dbReference type="NCBI Taxonomy" id="1761012"/>
    <lineage>
        <taxon>Bacteria</taxon>
        <taxon>Bacillati</taxon>
        <taxon>Bacillota</taxon>
        <taxon>Clostridia</taxon>
        <taxon>Eubacteriales</taxon>
        <taxon>Peptococcaceae</taxon>
        <taxon>Candidatus Formimonas</taxon>
    </lineage>
</organism>
<dbReference type="Proteomes" id="UP000323521">
    <property type="component" value="Chromosome"/>
</dbReference>
<dbReference type="AlphaFoldDB" id="A0A3G1KNU8"/>
<evidence type="ECO:0000313" key="2">
    <source>
        <dbReference type="Proteomes" id="UP000323521"/>
    </source>
</evidence>
<dbReference type="OrthoDB" id="2231510at2"/>
<evidence type="ECO:0000313" key="1">
    <source>
        <dbReference type="EMBL" id="ATW24138.1"/>
    </source>
</evidence>
<sequence>MKNGLDDLQNHLFAQLERLGDEDLKGDDLSEEINRAKAISDIATQVIANSNLVLKAMTFTKEYGIGGNESKKMPTMLKELFLKE</sequence>
<proteinExistence type="predicted"/>